<reference evidence="4" key="2">
    <citation type="submission" date="2018-05" db="EMBL/GenBank/DDBJ databases">
        <title>OgluRS3 (Oryza glumaepatula Reference Sequence Version 3).</title>
        <authorList>
            <person name="Zhang J."/>
            <person name="Kudrna D."/>
            <person name="Lee S."/>
            <person name="Talag J."/>
            <person name="Welchert J."/>
            <person name="Wing R.A."/>
        </authorList>
    </citation>
    <scope>NUCLEOTIDE SEQUENCE [LARGE SCALE GENOMIC DNA]</scope>
</reference>
<name>A0A0E0A880_9ORYZ</name>
<dbReference type="eggNOG" id="KOG0504">
    <property type="taxonomic scope" value="Eukaryota"/>
</dbReference>
<accession>A0A0E0A880</accession>
<dbReference type="Pfam" id="PF13962">
    <property type="entry name" value="PGG"/>
    <property type="match status" value="1"/>
</dbReference>
<proteinExistence type="predicted"/>
<sequence>MSCSCQRQSPSSGGRGRAVPVADAAPGELAAPAAINLVPNGKRGMPVLITPSLPQQQGGASAFHGIIVLKEESEDPVALRNKWFREMRGWLMVVATVAASASYQAGLNPPGGFWQDDAPGPGGHSAGNPVLRHTSPARYKTFYYFNATTFVTSLVITVLLMSERFYRSETKVVALMIATFLDLASLVGAYIAGSTRFTSSCIYVVVITGFAFACGDGAMLRVRAEDVAVHAEPGAAPLVPGAEERGGQGGAAGQGRPAHDGPRQQQSESGGAGEQ</sequence>
<feature type="transmembrane region" description="Helical" evidence="2">
    <location>
        <begin position="197"/>
        <end position="215"/>
    </location>
</feature>
<feature type="domain" description="PGG" evidence="3">
    <location>
        <begin position="82"/>
        <end position="196"/>
    </location>
</feature>
<keyword evidence="2" id="KW-1133">Transmembrane helix</keyword>
<keyword evidence="5" id="KW-1185">Reference proteome</keyword>
<evidence type="ECO:0000313" key="4">
    <source>
        <dbReference type="EnsemblPlants" id="OGLUM06G11960.1"/>
    </source>
</evidence>
<feature type="region of interest" description="Disordered" evidence="1">
    <location>
        <begin position="235"/>
        <end position="275"/>
    </location>
</feature>
<organism evidence="4">
    <name type="scientific">Oryza glumipatula</name>
    <dbReference type="NCBI Taxonomy" id="40148"/>
    <lineage>
        <taxon>Eukaryota</taxon>
        <taxon>Viridiplantae</taxon>
        <taxon>Streptophyta</taxon>
        <taxon>Embryophyta</taxon>
        <taxon>Tracheophyta</taxon>
        <taxon>Spermatophyta</taxon>
        <taxon>Magnoliopsida</taxon>
        <taxon>Liliopsida</taxon>
        <taxon>Poales</taxon>
        <taxon>Poaceae</taxon>
        <taxon>BOP clade</taxon>
        <taxon>Oryzoideae</taxon>
        <taxon>Oryzeae</taxon>
        <taxon>Oryzinae</taxon>
        <taxon>Oryza</taxon>
    </lineage>
</organism>
<evidence type="ECO:0000259" key="3">
    <source>
        <dbReference type="Pfam" id="PF13962"/>
    </source>
</evidence>
<dbReference type="PANTHER" id="PTHR24177:SF412">
    <property type="entry name" value="OS06G0285941 PROTEIN"/>
    <property type="match status" value="1"/>
</dbReference>
<feature type="transmembrane region" description="Helical" evidence="2">
    <location>
        <begin position="172"/>
        <end position="191"/>
    </location>
</feature>
<keyword evidence="2" id="KW-0812">Transmembrane</keyword>
<dbReference type="PANTHER" id="PTHR24177">
    <property type="entry name" value="CASKIN"/>
    <property type="match status" value="1"/>
</dbReference>
<evidence type="ECO:0000313" key="5">
    <source>
        <dbReference type="Proteomes" id="UP000026961"/>
    </source>
</evidence>
<protein>
    <recommendedName>
        <fullName evidence="3">PGG domain-containing protein</fullName>
    </recommendedName>
</protein>
<feature type="transmembrane region" description="Helical" evidence="2">
    <location>
        <begin position="142"/>
        <end position="160"/>
    </location>
</feature>
<dbReference type="HOGENOM" id="CLU_084054_1_0_1"/>
<evidence type="ECO:0000256" key="2">
    <source>
        <dbReference type="SAM" id="Phobius"/>
    </source>
</evidence>
<feature type="region of interest" description="Disordered" evidence="1">
    <location>
        <begin position="1"/>
        <end position="20"/>
    </location>
</feature>
<dbReference type="EnsemblPlants" id="OGLUM06G11960.1">
    <property type="protein sequence ID" value="OGLUM06G11960.1"/>
    <property type="gene ID" value="OGLUM06G11960"/>
</dbReference>
<dbReference type="STRING" id="40148.A0A0E0A880"/>
<reference evidence="4" key="1">
    <citation type="submission" date="2015-04" db="UniProtKB">
        <authorList>
            <consortium name="EnsemblPlants"/>
        </authorList>
    </citation>
    <scope>IDENTIFICATION</scope>
</reference>
<evidence type="ECO:0000256" key="1">
    <source>
        <dbReference type="SAM" id="MobiDB-lite"/>
    </source>
</evidence>
<dbReference type="Proteomes" id="UP000026961">
    <property type="component" value="Chromosome 6"/>
</dbReference>
<keyword evidence="2" id="KW-0472">Membrane</keyword>
<dbReference type="Gramene" id="OGLUM06G11960.1">
    <property type="protein sequence ID" value="OGLUM06G11960.1"/>
    <property type="gene ID" value="OGLUM06G11960"/>
</dbReference>
<dbReference type="GO" id="GO:0016020">
    <property type="term" value="C:membrane"/>
    <property type="evidence" value="ECO:0007669"/>
    <property type="project" value="TreeGrafter"/>
</dbReference>
<dbReference type="AlphaFoldDB" id="A0A0E0A880"/>
<feature type="compositionally biased region" description="Polar residues" evidence="1">
    <location>
        <begin position="1"/>
        <end position="12"/>
    </location>
</feature>
<dbReference type="InterPro" id="IPR026961">
    <property type="entry name" value="PGG_dom"/>
</dbReference>